<dbReference type="PANTHER" id="PTHR33162:SF1">
    <property type="entry name" value="SEC-INDEPENDENT PROTEIN TRANSLOCASE PROTEIN TATA, CHLOROPLASTIC"/>
    <property type="match status" value="1"/>
</dbReference>
<reference evidence="11 12" key="1">
    <citation type="journal article" date="2016" name="BMC Genomics">
        <title>Combined genomic and structural analyses of a cultured magnetotactic bacterium reveals its niche adaptation to a dynamic environment.</title>
        <authorList>
            <person name="Araujo A.C."/>
            <person name="Morillo V."/>
            <person name="Cypriano J."/>
            <person name="Teixeira L.C."/>
            <person name="Leao P."/>
            <person name="Lyra S."/>
            <person name="Almeida L.G."/>
            <person name="Bazylinski D.A."/>
            <person name="Vasconcellos A.T."/>
            <person name="Abreu F."/>
            <person name="Lins U."/>
        </authorList>
    </citation>
    <scope>NUCLEOTIDE SEQUENCE [LARGE SCALE GENOMIC DNA]</scope>
    <source>
        <strain evidence="11 12">IT-1</strain>
    </source>
</reference>
<keyword evidence="6 9" id="KW-1133">Transmembrane helix</keyword>
<keyword evidence="12" id="KW-1185">Reference proteome</keyword>
<dbReference type="NCBIfam" id="TIGR01410">
    <property type="entry name" value="tatB"/>
    <property type="match status" value="1"/>
</dbReference>
<keyword evidence="8 9" id="KW-0472">Membrane</keyword>
<feature type="compositionally biased region" description="Low complexity" evidence="10">
    <location>
        <begin position="108"/>
        <end position="123"/>
    </location>
</feature>
<evidence type="ECO:0000256" key="3">
    <source>
        <dbReference type="ARBA" id="ARBA00022475"/>
    </source>
</evidence>
<dbReference type="InterPro" id="IPR018448">
    <property type="entry name" value="TatB"/>
</dbReference>
<sequence length="143" mass="15339">MFGMGWSEIFIITVVALVVIGPKQLPEVARGLARVLRQVQRMANEVRNSIDLEELSEPRRSSPSSHASIDHLNDDEHDDDDDDAIWGGDADEWREAKPQPPAADKAKPATPSAAAPSESQTPSKPEATSAAPASETDAKSSPT</sequence>
<comment type="caution">
    <text evidence="11">The sequence shown here is derived from an EMBL/GenBank/DDBJ whole genome shotgun (WGS) entry which is preliminary data.</text>
</comment>
<evidence type="ECO:0000313" key="12">
    <source>
        <dbReference type="Proteomes" id="UP000194003"/>
    </source>
</evidence>
<evidence type="ECO:0000256" key="7">
    <source>
        <dbReference type="ARBA" id="ARBA00023010"/>
    </source>
</evidence>
<evidence type="ECO:0000256" key="9">
    <source>
        <dbReference type="HAMAP-Rule" id="MF_00237"/>
    </source>
</evidence>
<dbReference type="HAMAP" id="MF_00237">
    <property type="entry name" value="TatB"/>
    <property type="match status" value="1"/>
</dbReference>
<dbReference type="Pfam" id="PF02416">
    <property type="entry name" value="TatA_B_E"/>
    <property type="match status" value="1"/>
</dbReference>
<evidence type="ECO:0000256" key="5">
    <source>
        <dbReference type="ARBA" id="ARBA00022927"/>
    </source>
</evidence>
<evidence type="ECO:0000256" key="10">
    <source>
        <dbReference type="SAM" id="MobiDB-lite"/>
    </source>
</evidence>
<dbReference type="AlphaFoldDB" id="A0A1Y2K448"/>
<keyword evidence="5 9" id="KW-0653">Protein transport</keyword>
<dbReference type="InterPro" id="IPR003369">
    <property type="entry name" value="TatA/B/E"/>
</dbReference>
<evidence type="ECO:0000256" key="6">
    <source>
        <dbReference type="ARBA" id="ARBA00022989"/>
    </source>
</evidence>
<gene>
    <name evidence="9" type="primary">tatB</name>
    <name evidence="11" type="ORF">MAIT1_02559</name>
</gene>
<dbReference type="EMBL" id="LVJN01000020">
    <property type="protein sequence ID" value="OSM02416.1"/>
    <property type="molecule type" value="Genomic_DNA"/>
</dbReference>
<evidence type="ECO:0000313" key="11">
    <source>
        <dbReference type="EMBL" id="OSM02416.1"/>
    </source>
</evidence>
<comment type="function">
    <text evidence="9">Part of the twin-arginine translocation (Tat) system that transports large folded proteins containing a characteristic twin-arginine motif in their signal peptide across membranes. Together with TatC, TatB is part of a receptor directly interacting with Tat signal peptides. TatB may form an oligomeric binding site that transiently accommodates folded Tat precursor proteins before their translocation.</text>
</comment>
<proteinExistence type="inferred from homology"/>
<keyword evidence="2 9" id="KW-0813">Transport</keyword>
<evidence type="ECO:0000256" key="4">
    <source>
        <dbReference type="ARBA" id="ARBA00022692"/>
    </source>
</evidence>
<dbReference type="Gene3D" id="1.20.5.3310">
    <property type="match status" value="1"/>
</dbReference>
<evidence type="ECO:0000256" key="2">
    <source>
        <dbReference type="ARBA" id="ARBA00022448"/>
    </source>
</evidence>
<dbReference type="PRINTS" id="PR01506">
    <property type="entry name" value="TATBPROTEIN"/>
</dbReference>
<accession>A0A1Y2K448</accession>
<comment type="subunit">
    <text evidence="9">The Tat system comprises two distinct complexes: a TatABC complex, containing multiple copies of TatA, TatB and TatC subunits, and a separate TatA complex, containing only TatA subunits. Substrates initially bind to the TatABC complex, which probably triggers association of the separate TatA complex to form the active translocon.</text>
</comment>
<feature type="region of interest" description="Disordered" evidence="10">
    <location>
        <begin position="44"/>
        <end position="143"/>
    </location>
</feature>
<keyword evidence="4 9" id="KW-0812">Transmembrane</keyword>
<comment type="subcellular location">
    <subcellularLocation>
        <location evidence="9">Cell membrane</location>
        <topology evidence="9">Single-pass membrane protein</topology>
    </subcellularLocation>
    <subcellularLocation>
        <location evidence="1">Membrane</location>
        <topology evidence="1">Single-pass membrane protein</topology>
    </subcellularLocation>
</comment>
<comment type="similarity">
    <text evidence="9">Belongs to the TatB family.</text>
</comment>
<protein>
    <recommendedName>
        <fullName evidence="9">Sec-independent protein translocase protein TatB</fullName>
    </recommendedName>
</protein>
<keyword evidence="3 9" id="KW-1003">Cell membrane</keyword>
<dbReference type="Proteomes" id="UP000194003">
    <property type="component" value="Unassembled WGS sequence"/>
</dbReference>
<dbReference type="GO" id="GO:0033281">
    <property type="term" value="C:TAT protein transport complex"/>
    <property type="evidence" value="ECO:0007669"/>
    <property type="project" value="UniProtKB-UniRule"/>
</dbReference>
<evidence type="ECO:0000256" key="8">
    <source>
        <dbReference type="ARBA" id="ARBA00023136"/>
    </source>
</evidence>
<dbReference type="PANTHER" id="PTHR33162">
    <property type="entry name" value="SEC-INDEPENDENT PROTEIN TRANSLOCASE PROTEIN TATA, CHLOROPLASTIC"/>
    <property type="match status" value="1"/>
</dbReference>
<dbReference type="GO" id="GO:0043953">
    <property type="term" value="P:protein transport by the Tat complex"/>
    <property type="evidence" value="ECO:0007669"/>
    <property type="project" value="UniProtKB-UniRule"/>
</dbReference>
<organism evidence="11 12">
    <name type="scientific">Magnetofaba australis IT-1</name>
    <dbReference type="NCBI Taxonomy" id="1434232"/>
    <lineage>
        <taxon>Bacteria</taxon>
        <taxon>Pseudomonadati</taxon>
        <taxon>Pseudomonadota</taxon>
        <taxon>Magnetococcia</taxon>
        <taxon>Magnetococcales</taxon>
        <taxon>Magnetococcaceae</taxon>
        <taxon>Magnetofaba</taxon>
    </lineage>
</organism>
<name>A0A1Y2K448_9PROT</name>
<dbReference type="RefSeq" id="WP_085444894.1">
    <property type="nucleotide sequence ID" value="NZ_LVJN01000020.1"/>
</dbReference>
<evidence type="ECO:0000256" key="1">
    <source>
        <dbReference type="ARBA" id="ARBA00004167"/>
    </source>
</evidence>
<dbReference type="OrthoDB" id="7206969at2"/>
<feature type="compositionally biased region" description="Acidic residues" evidence="10">
    <location>
        <begin position="75"/>
        <end position="90"/>
    </location>
</feature>
<dbReference type="STRING" id="1434232.MAIT1_02559"/>
<dbReference type="GO" id="GO:0008320">
    <property type="term" value="F:protein transmembrane transporter activity"/>
    <property type="evidence" value="ECO:0007669"/>
    <property type="project" value="UniProtKB-UniRule"/>
</dbReference>
<keyword evidence="7 9" id="KW-0811">Translocation</keyword>